<dbReference type="GeneTree" id="ENSGT00970000197760"/>
<reference evidence="1" key="1">
    <citation type="submission" date="2021-04" db="EMBL/GenBank/DDBJ databases">
        <authorList>
            <consortium name="Wellcome Sanger Institute Data Sharing"/>
        </authorList>
    </citation>
    <scope>NUCLEOTIDE SEQUENCE [LARGE SCALE GENOMIC DNA]</scope>
</reference>
<dbReference type="Ensembl" id="ENSSAUT00010025178.1">
    <property type="protein sequence ID" value="ENSSAUP00010023830.1"/>
    <property type="gene ID" value="ENSSAUG00010010469.1"/>
</dbReference>
<reference evidence="1" key="2">
    <citation type="submission" date="2025-08" db="UniProtKB">
        <authorList>
            <consortium name="Ensembl"/>
        </authorList>
    </citation>
    <scope>IDENTIFICATION</scope>
</reference>
<proteinExistence type="predicted"/>
<dbReference type="AlphaFoldDB" id="A0A671VBW7"/>
<keyword evidence="2" id="KW-1185">Reference proteome</keyword>
<evidence type="ECO:0000313" key="1">
    <source>
        <dbReference type="Ensembl" id="ENSSAUP00010023830.1"/>
    </source>
</evidence>
<accession>A0A671VBW7</accession>
<organism evidence="1 2">
    <name type="scientific">Sparus aurata</name>
    <name type="common">Gilthead sea bream</name>
    <dbReference type="NCBI Taxonomy" id="8175"/>
    <lineage>
        <taxon>Eukaryota</taxon>
        <taxon>Metazoa</taxon>
        <taxon>Chordata</taxon>
        <taxon>Craniata</taxon>
        <taxon>Vertebrata</taxon>
        <taxon>Euteleostomi</taxon>
        <taxon>Actinopterygii</taxon>
        <taxon>Neopterygii</taxon>
        <taxon>Teleostei</taxon>
        <taxon>Neoteleostei</taxon>
        <taxon>Acanthomorphata</taxon>
        <taxon>Eupercaria</taxon>
        <taxon>Spariformes</taxon>
        <taxon>Sparidae</taxon>
        <taxon>Sparus</taxon>
    </lineage>
</organism>
<dbReference type="Proteomes" id="UP000472265">
    <property type="component" value="Chromosome 13"/>
</dbReference>
<dbReference type="InParanoid" id="A0A671VBW7"/>
<reference evidence="1" key="3">
    <citation type="submission" date="2025-09" db="UniProtKB">
        <authorList>
            <consortium name="Ensembl"/>
        </authorList>
    </citation>
    <scope>IDENTIFICATION</scope>
</reference>
<name>A0A671VBW7_SPAAU</name>
<evidence type="ECO:0000313" key="2">
    <source>
        <dbReference type="Proteomes" id="UP000472265"/>
    </source>
</evidence>
<sequence>MSQIANVKDVSAGCNAGKIGADNTYDVQGGVGKNASLGNVTDVKVCGANDGNIGAENQYDIKGGLGDGASIGNVSGVSVGQNSGSIGAGNKLNIN</sequence>
<protein>
    <submittedName>
        <fullName evidence="1">Uncharacterized protein</fullName>
    </submittedName>
</protein>